<proteinExistence type="predicted"/>
<dbReference type="PANTHER" id="PTHR24124">
    <property type="entry name" value="ANKYRIN REPEAT FAMILY A"/>
    <property type="match status" value="1"/>
</dbReference>
<reference evidence="5" key="2">
    <citation type="submission" date="2025-08" db="UniProtKB">
        <authorList>
            <consortium name="RefSeq"/>
        </authorList>
    </citation>
    <scope>IDENTIFICATION</scope>
    <source>
        <tissue evidence="5">Blood</tissue>
    </source>
</reference>
<dbReference type="AlphaFoldDB" id="A0A9F7TIW0"/>
<evidence type="ECO:0000313" key="4">
    <source>
        <dbReference type="Proteomes" id="UP000221080"/>
    </source>
</evidence>
<evidence type="ECO:0000256" key="1">
    <source>
        <dbReference type="ARBA" id="ARBA00022737"/>
    </source>
</evidence>
<evidence type="ECO:0000256" key="3">
    <source>
        <dbReference type="PROSITE-ProRule" id="PRU00023"/>
    </source>
</evidence>
<dbReference type="GO" id="GO:0010468">
    <property type="term" value="P:regulation of gene expression"/>
    <property type="evidence" value="ECO:0007669"/>
    <property type="project" value="TreeGrafter"/>
</dbReference>
<dbReference type="Pfam" id="PF12796">
    <property type="entry name" value="Ank_2"/>
    <property type="match status" value="1"/>
</dbReference>
<dbReference type="PANTHER" id="PTHR24124:SF14">
    <property type="entry name" value="CHROMOSOME UNDETERMINED SCAFFOLD_25, WHOLE GENOME SHOTGUN SEQUENCE"/>
    <property type="match status" value="1"/>
</dbReference>
<accession>A0A9F7TIW0</accession>
<evidence type="ECO:0000313" key="5">
    <source>
        <dbReference type="RefSeq" id="XP_053538814.1"/>
    </source>
</evidence>
<dbReference type="RefSeq" id="XP_053538814.1">
    <property type="nucleotide sequence ID" value="XM_053682839.1"/>
</dbReference>
<dbReference type="KEGG" id="ipu:128633596"/>
<dbReference type="GeneID" id="128633596"/>
<dbReference type="PROSITE" id="PS50297">
    <property type="entry name" value="ANK_REP_REGION"/>
    <property type="match status" value="2"/>
</dbReference>
<dbReference type="GO" id="GO:0005634">
    <property type="term" value="C:nucleus"/>
    <property type="evidence" value="ECO:0007669"/>
    <property type="project" value="TreeGrafter"/>
</dbReference>
<sequence>MLRPKDLCQGSGTKTFLEAMNNGKVHLARFVLDALDCRIINSKNESSRTPLMCAVCLQEHSTRSKFTQLLLEKGADVNTKDENGRTALSLACELGHLDAVKLLVQFNANPELNDTWGNSALMYAAYGGHSQILDFLIRAFKRLGLRLDHSNHAGHTAIQVAENLGHANCVQVLSIAVKKAVSSNEQTQEIRSGSHAVPWPNRLPKQILEKFSKPCHSKNEETLPSLFHRQMLISDGKDLKRRFSQQQSPERTNSSGYQSLTRFPESRLTEKEQHVLFSSKQFQYSREAGFVRKNTLVSERCQKVDHHETRENPPQWGKEAKSFNLDLKTGRKQSYQGETRDVTQPISQLKRASLPDARPLVPKFYCHGNTSAKKSDVDRAGFQQMNGVSRVTTEQRNSDYSEKKKSSLKRGGVVKNERANKLLFSRDEAPRERMKIRPPGFGTRLLRRFTAPEFMGLVRDAQSGATSNKGKIARSETFPLSYTHKLVNSQPSVDSISGVRCEFEGSPPVSRA</sequence>
<gene>
    <name evidence="5" type="primary">LOC128633596</name>
</gene>
<name>A0A9F7TIW0_ICTPU</name>
<feature type="repeat" description="ANK" evidence="3">
    <location>
        <begin position="46"/>
        <end position="82"/>
    </location>
</feature>
<dbReference type="SMART" id="SM00248">
    <property type="entry name" value="ANK"/>
    <property type="match status" value="3"/>
</dbReference>
<keyword evidence="4" id="KW-1185">Reference proteome</keyword>
<dbReference type="SUPFAM" id="SSF48403">
    <property type="entry name" value="Ankyrin repeat"/>
    <property type="match status" value="1"/>
</dbReference>
<dbReference type="InterPro" id="IPR002110">
    <property type="entry name" value="Ankyrin_rpt"/>
</dbReference>
<feature type="repeat" description="ANK" evidence="3">
    <location>
        <begin position="83"/>
        <end position="115"/>
    </location>
</feature>
<dbReference type="PROSITE" id="PS50088">
    <property type="entry name" value="ANK_REPEAT"/>
    <property type="match status" value="2"/>
</dbReference>
<dbReference type="Proteomes" id="UP000221080">
    <property type="component" value="Chromosome 9"/>
</dbReference>
<reference evidence="4" key="1">
    <citation type="journal article" date="2016" name="Nat. Commun.">
        <title>The channel catfish genome sequence provides insights into the evolution of scale formation in teleosts.</title>
        <authorList>
            <person name="Liu Z."/>
            <person name="Liu S."/>
            <person name="Yao J."/>
            <person name="Bao L."/>
            <person name="Zhang J."/>
            <person name="Li Y."/>
            <person name="Jiang C."/>
            <person name="Sun L."/>
            <person name="Wang R."/>
            <person name="Zhang Y."/>
            <person name="Zhou T."/>
            <person name="Zeng Q."/>
            <person name="Fu Q."/>
            <person name="Gao S."/>
            <person name="Li N."/>
            <person name="Koren S."/>
            <person name="Jiang Y."/>
            <person name="Zimin A."/>
            <person name="Xu P."/>
            <person name="Phillippy A.M."/>
            <person name="Geng X."/>
            <person name="Song L."/>
            <person name="Sun F."/>
            <person name="Li C."/>
            <person name="Wang X."/>
            <person name="Chen A."/>
            <person name="Jin Y."/>
            <person name="Yuan Z."/>
            <person name="Yang Y."/>
            <person name="Tan S."/>
            <person name="Peatman E."/>
            <person name="Lu J."/>
            <person name="Qin Z."/>
            <person name="Dunham R."/>
            <person name="Li Z."/>
            <person name="Sonstegard T."/>
            <person name="Feng J."/>
            <person name="Danzmann R.G."/>
            <person name="Schroeder S."/>
            <person name="Scheffler B."/>
            <person name="Duke M.V."/>
            <person name="Ballard L."/>
            <person name="Kucuktas H."/>
            <person name="Kaltenboeck L."/>
            <person name="Liu H."/>
            <person name="Armbruster J."/>
            <person name="Xie Y."/>
            <person name="Kirby M.L."/>
            <person name="Tian Y."/>
            <person name="Flanagan M.E."/>
            <person name="Mu W."/>
            <person name="Waldbieser G.C."/>
        </authorList>
    </citation>
    <scope>NUCLEOTIDE SEQUENCE [LARGE SCALE GENOMIC DNA]</scope>
    <source>
        <strain evidence="4">SDA103</strain>
    </source>
</reference>
<dbReference type="Gene3D" id="1.25.40.20">
    <property type="entry name" value="Ankyrin repeat-containing domain"/>
    <property type="match status" value="2"/>
</dbReference>
<protein>
    <submittedName>
        <fullName evidence="5">Ankyrin repeat domain-containing protein 63</fullName>
    </submittedName>
</protein>
<keyword evidence="1" id="KW-0677">Repeat</keyword>
<organism evidence="4 5">
    <name type="scientific">Ictalurus punctatus</name>
    <name type="common">Channel catfish</name>
    <name type="synonym">Silurus punctatus</name>
    <dbReference type="NCBI Taxonomy" id="7998"/>
    <lineage>
        <taxon>Eukaryota</taxon>
        <taxon>Metazoa</taxon>
        <taxon>Chordata</taxon>
        <taxon>Craniata</taxon>
        <taxon>Vertebrata</taxon>
        <taxon>Euteleostomi</taxon>
        <taxon>Actinopterygii</taxon>
        <taxon>Neopterygii</taxon>
        <taxon>Teleostei</taxon>
        <taxon>Ostariophysi</taxon>
        <taxon>Siluriformes</taxon>
        <taxon>Ictaluridae</taxon>
        <taxon>Ictalurus</taxon>
    </lineage>
</organism>
<keyword evidence="2 3" id="KW-0040">ANK repeat</keyword>
<dbReference type="InterPro" id="IPR036770">
    <property type="entry name" value="Ankyrin_rpt-contain_sf"/>
</dbReference>
<evidence type="ECO:0000256" key="2">
    <source>
        <dbReference type="ARBA" id="ARBA00023043"/>
    </source>
</evidence>
<dbReference type="OrthoDB" id="5406014at2759"/>